<dbReference type="Pfam" id="PF00168">
    <property type="entry name" value="C2"/>
    <property type="match status" value="2"/>
</dbReference>
<dbReference type="InterPro" id="IPR000008">
    <property type="entry name" value="C2_dom"/>
</dbReference>
<feature type="region of interest" description="Disordered" evidence="1">
    <location>
        <begin position="287"/>
        <end position="309"/>
    </location>
</feature>
<evidence type="ECO:0000313" key="3">
    <source>
        <dbReference type="EMBL" id="KAG8378309.1"/>
    </source>
</evidence>
<dbReference type="EMBL" id="WHWC01000008">
    <property type="protein sequence ID" value="KAG8378309.1"/>
    <property type="molecule type" value="Genomic_DNA"/>
</dbReference>
<dbReference type="PANTHER" id="PTHR32246">
    <property type="entry name" value="INGRESSION PROTEIN FIC1"/>
    <property type="match status" value="1"/>
</dbReference>
<comment type="caution">
    <text evidence="3">The sequence shown here is derived from an EMBL/GenBank/DDBJ whole genome shotgun (WGS) entry which is preliminary data.</text>
</comment>
<gene>
    <name evidence="3" type="ORF">BUALT_Bualt08G0124000</name>
</gene>
<dbReference type="InterPro" id="IPR044750">
    <property type="entry name" value="C2_SRC2/BAP"/>
</dbReference>
<keyword evidence="4" id="KW-1185">Reference proteome</keyword>
<feature type="domain" description="C2" evidence="2">
    <location>
        <begin position="106"/>
        <end position="231"/>
    </location>
</feature>
<dbReference type="CDD" id="cd04051">
    <property type="entry name" value="C2_SRC2_like"/>
    <property type="match status" value="2"/>
</dbReference>
<dbReference type="InterPro" id="IPR035892">
    <property type="entry name" value="C2_domain_sf"/>
</dbReference>
<organism evidence="3 4">
    <name type="scientific">Buddleja alternifolia</name>
    <dbReference type="NCBI Taxonomy" id="168488"/>
    <lineage>
        <taxon>Eukaryota</taxon>
        <taxon>Viridiplantae</taxon>
        <taxon>Streptophyta</taxon>
        <taxon>Embryophyta</taxon>
        <taxon>Tracheophyta</taxon>
        <taxon>Spermatophyta</taxon>
        <taxon>Magnoliopsida</taxon>
        <taxon>eudicotyledons</taxon>
        <taxon>Gunneridae</taxon>
        <taxon>Pentapetalae</taxon>
        <taxon>asterids</taxon>
        <taxon>lamiids</taxon>
        <taxon>Lamiales</taxon>
        <taxon>Scrophulariaceae</taxon>
        <taxon>Buddlejeae</taxon>
        <taxon>Buddleja</taxon>
    </lineage>
</organism>
<proteinExistence type="predicted"/>
<reference evidence="3" key="1">
    <citation type="submission" date="2019-10" db="EMBL/GenBank/DDBJ databases">
        <authorList>
            <person name="Zhang R."/>
            <person name="Pan Y."/>
            <person name="Wang J."/>
            <person name="Ma R."/>
            <person name="Yu S."/>
        </authorList>
    </citation>
    <scope>NUCLEOTIDE SEQUENCE</scope>
    <source>
        <strain evidence="3">LA-IB0</strain>
        <tissue evidence="3">Leaf</tissue>
    </source>
</reference>
<dbReference type="SUPFAM" id="SSF49562">
    <property type="entry name" value="C2 domain (Calcium/lipid-binding domain, CaLB)"/>
    <property type="match status" value="2"/>
</dbReference>
<feature type="compositionally biased region" description="Basic and acidic residues" evidence="1">
    <location>
        <begin position="291"/>
        <end position="303"/>
    </location>
</feature>
<dbReference type="SMART" id="SM00239">
    <property type="entry name" value="C2"/>
    <property type="match status" value="2"/>
</dbReference>
<accession>A0AAV6X7F9</accession>
<name>A0AAV6X7F9_9LAMI</name>
<protein>
    <recommendedName>
        <fullName evidence="2">C2 domain-containing protein</fullName>
    </recommendedName>
</protein>
<sequence length="317" mass="35308">MECRKLEITLVSANDLPDIRRLGLMKVYAKVHLMKGSESKTSKKTPVDREGDINPKWNFPVKYTLRESTVKQPGVYVVVKLYCERTLGDKTIGEAVNIPVKSLFDKGLKAEQIISYVVAGTPNGRLNILYSFANDLPDIRSLSLMKVYVKVSLKGSESKTSQKTPVDKHGDVNPRWNFPIQYTLSESTVQQAGVNVVVKLYCRRTLGDKLIGEVNIPVKSLFDKGLKAEKIMSYGVAGTPNGRLNILYCFGERFWVEKSSGWKKTALGVGFLVLVGGALILLGGEDDESDDVKVNSRDVHHGDEEEDDDDVVFYDAR</sequence>
<dbReference type="Gene3D" id="2.60.40.150">
    <property type="entry name" value="C2 domain"/>
    <property type="match status" value="2"/>
</dbReference>
<evidence type="ECO:0000259" key="2">
    <source>
        <dbReference type="PROSITE" id="PS50004"/>
    </source>
</evidence>
<evidence type="ECO:0000256" key="1">
    <source>
        <dbReference type="SAM" id="MobiDB-lite"/>
    </source>
</evidence>
<dbReference type="PROSITE" id="PS50004">
    <property type="entry name" value="C2"/>
    <property type="match status" value="1"/>
</dbReference>
<dbReference type="PANTHER" id="PTHR32246:SF22">
    <property type="entry name" value="C2 DOMAIN-CONTAINING PROTEIN"/>
    <property type="match status" value="1"/>
</dbReference>
<dbReference type="AlphaFoldDB" id="A0AAV6X7F9"/>
<dbReference type="Proteomes" id="UP000826271">
    <property type="component" value="Unassembled WGS sequence"/>
</dbReference>
<evidence type="ECO:0000313" key="4">
    <source>
        <dbReference type="Proteomes" id="UP000826271"/>
    </source>
</evidence>
<dbReference type="GO" id="GO:0006952">
    <property type="term" value="P:defense response"/>
    <property type="evidence" value="ECO:0007669"/>
    <property type="project" value="InterPro"/>
</dbReference>